<dbReference type="Proteomes" id="UP000184191">
    <property type="component" value="Unassembled WGS sequence"/>
</dbReference>
<proteinExistence type="predicted"/>
<organism evidence="1 2">
    <name type="scientific">Roseovarius marisflavi</name>
    <dbReference type="NCBI Taxonomy" id="1054996"/>
    <lineage>
        <taxon>Bacteria</taxon>
        <taxon>Pseudomonadati</taxon>
        <taxon>Pseudomonadota</taxon>
        <taxon>Alphaproteobacteria</taxon>
        <taxon>Rhodobacterales</taxon>
        <taxon>Roseobacteraceae</taxon>
        <taxon>Roseovarius</taxon>
    </lineage>
</organism>
<protein>
    <submittedName>
        <fullName evidence="1">Uncharacterized protein</fullName>
    </submittedName>
</protein>
<feature type="non-terminal residue" evidence="1">
    <location>
        <position position="30"/>
    </location>
</feature>
<gene>
    <name evidence="1" type="ORF">SAMN05444414_1091</name>
</gene>
<dbReference type="AlphaFoldDB" id="A0A1M6Z5N6"/>
<evidence type="ECO:0000313" key="1">
    <source>
        <dbReference type="EMBL" id="SHL25784.1"/>
    </source>
</evidence>
<keyword evidence="2" id="KW-1185">Reference proteome</keyword>
<sequence>MGCVGCFPTVVLSLTGINRASRRSSHVCKE</sequence>
<reference evidence="2" key="1">
    <citation type="submission" date="2016-11" db="EMBL/GenBank/DDBJ databases">
        <authorList>
            <person name="Varghese N."/>
            <person name="Submissions S."/>
        </authorList>
    </citation>
    <scope>NUCLEOTIDE SEQUENCE [LARGE SCALE GENOMIC DNA]</scope>
    <source>
        <strain evidence="2">DSM 29327</strain>
    </source>
</reference>
<name>A0A1M6Z5N6_9RHOB</name>
<evidence type="ECO:0000313" key="2">
    <source>
        <dbReference type="Proteomes" id="UP000184191"/>
    </source>
</evidence>
<accession>A0A1M6Z5N6</accession>
<dbReference type="EMBL" id="FRBN01000009">
    <property type="protein sequence ID" value="SHL25784.1"/>
    <property type="molecule type" value="Genomic_DNA"/>
</dbReference>